<keyword evidence="1" id="KW-0472">Membrane</keyword>
<evidence type="ECO:0000313" key="3">
    <source>
        <dbReference type="Proteomes" id="UP001175271"/>
    </source>
</evidence>
<evidence type="ECO:0000313" key="2">
    <source>
        <dbReference type="EMBL" id="KAK0405259.1"/>
    </source>
</evidence>
<feature type="transmembrane region" description="Helical" evidence="1">
    <location>
        <begin position="32"/>
        <end position="57"/>
    </location>
</feature>
<feature type="transmembrane region" description="Helical" evidence="1">
    <location>
        <begin position="271"/>
        <end position="294"/>
    </location>
</feature>
<feature type="transmembrane region" description="Helical" evidence="1">
    <location>
        <begin position="206"/>
        <end position="225"/>
    </location>
</feature>
<proteinExistence type="predicted"/>
<dbReference type="AlphaFoldDB" id="A0AA39LQ70"/>
<dbReference type="Gene3D" id="1.20.1070.10">
    <property type="entry name" value="Rhodopsin 7-helix transmembrane proteins"/>
    <property type="match status" value="1"/>
</dbReference>
<dbReference type="Proteomes" id="UP001175271">
    <property type="component" value="Unassembled WGS sequence"/>
</dbReference>
<keyword evidence="1" id="KW-1133">Transmembrane helix</keyword>
<accession>A0AA39LQ70</accession>
<keyword evidence="3" id="KW-1185">Reference proteome</keyword>
<organism evidence="2 3">
    <name type="scientific">Steinernema hermaphroditum</name>
    <dbReference type="NCBI Taxonomy" id="289476"/>
    <lineage>
        <taxon>Eukaryota</taxon>
        <taxon>Metazoa</taxon>
        <taxon>Ecdysozoa</taxon>
        <taxon>Nematoda</taxon>
        <taxon>Chromadorea</taxon>
        <taxon>Rhabditida</taxon>
        <taxon>Tylenchina</taxon>
        <taxon>Panagrolaimomorpha</taxon>
        <taxon>Strongyloidoidea</taxon>
        <taxon>Steinernematidae</taxon>
        <taxon>Steinernema</taxon>
    </lineage>
</organism>
<feature type="transmembrane region" description="Helical" evidence="1">
    <location>
        <begin position="69"/>
        <end position="91"/>
    </location>
</feature>
<dbReference type="SUPFAM" id="SSF81321">
    <property type="entry name" value="Family A G protein-coupled receptor-like"/>
    <property type="match status" value="1"/>
</dbReference>
<feature type="transmembrane region" description="Helical" evidence="1">
    <location>
        <begin position="246"/>
        <end position="265"/>
    </location>
</feature>
<dbReference type="PANTHER" id="PTHR23021:SF11">
    <property type="entry name" value="SERPENTINE RECEPTOR, CLASS T"/>
    <property type="match status" value="1"/>
</dbReference>
<dbReference type="PANTHER" id="PTHR23021">
    <property type="entry name" value="SERPENTINE RECEPTOR, CLASS T"/>
    <property type="match status" value="1"/>
</dbReference>
<dbReference type="EMBL" id="JAUCMV010000004">
    <property type="protein sequence ID" value="KAK0405259.1"/>
    <property type="molecule type" value="Genomic_DNA"/>
</dbReference>
<name>A0AA39LQ70_9BILA</name>
<dbReference type="Pfam" id="PF10321">
    <property type="entry name" value="7TM_GPCR_Srt"/>
    <property type="match status" value="1"/>
</dbReference>
<gene>
    <name evidence="2" type="ORF">QR680_017884</name>
</gene>
<sequence>MDLLLFHYEKWNRLYNCTSEVSQKANLEEDDFWYGVGLIVAATLFGILYTPCMIVLIRRDVRQRSSMKIMLALGITDVVGLLTAGIVSGTYVIKKVVFCTYPLFNYITGIAATSTWCASCWICVLLAGSRCVELVSEPVHHKLFDGYRTWIWLCLPFLFQCYIAVFTIPAVFTDNGNMWLFDPYFGFNFEHDQTLYQNIPHTTNNLLTPLVLALLYIILCGVLWYKYVRFGNGSMLGFQKKVVLQAIAICSFSFAASTFYAYVQFFPPPAYFNIIGHVSWLCCHGGPAVVYLTLNDTIRSGVRTLLHVPQRSAYIYNIQTTTDCACMCNKVGRTVPTYPSGLQLPVSKADPATPQ</sequence>
<evidence type="ECO:0000256" key="1">
    <source>
        <dbReference type="SAM" id="Phobius"/>
    </source>
</evidence>
<feature type="transmembrane region" description="Helical" evidence="1">
    <location>
        <begin position="103"/>
        <end position="128"/>
    </location>
</feature>
<feature type="transmembrane region" description="Helical" evidence="1">
    <location>
        <begin position="149"/>
        <end position="172"/>
    </location>
</feature>
<keyword evidence="1" id="KW-0812">Transmembrane</keyword>
<reference evidence="2" key="1">
    <citation type="submission" date="2023-06" db="EMBL/GenBank/DDBJ databases">
        <title>Genomic analysis of the entomopathogenic nematode Steinernema hermaphroditum.</title>
        <authorList>
            <person name="Schwarz E.M."/>
            <person name="Heppert J.K."/>
            <person name="Baniya A."/>
            <person name="Schwartz H.T."/>
            <person name="Tan C.-H."/>
            <person name="Antoshechkin I."/>
            <person name="Sternberg P.W."/>
            <person name="Goodrich-Blair H."/>
            <person name="Dillman A.R."/>
        </authorList>
    </citation>
    <scope>NUCLEOTIDE SEQUENCE</scope>
    <source>
        <strain evidence="2">PS9179</strain>
        <tissue evidence="2">Whole animal</tissue>
    </source>
</reference>
<comment type="caution">
    <text evidence="2">The sequence shown here is derived from an EMBL/GenBank/DDBJ whole genome shotgun (WGS) entry which is preliminary data.</text>
</comment>
<dbReference type="InterPro" id="IPR019425">
    <property type="entry name" value="7TM_GPCR_serpentine_rcpt_Srt"/>
</dbReference>
<protein>
    <submittedName>
        <fullName evidence="2">Uncharacterized protein</fullName>
    </submittedName>
</protein>